<dbReference type="EMBL" id="KV460216">
    <property type="protein sequence ID" value="OBT98604.1"/>
    <property type="molecule type" value="Genomic_DNA"/>
</dbReference>
<dbReference type="InterPro" id="IPR045048">
    <property type="entry name" value="FBXO31/39"/>
</dbReference>
<dbReference type="SUPFAM" id="SSF81383">
    <property type="entry name" value="F-box domain"/>
    <property type="match status" value="1"/>
</dbReference>
<evidence type="ECO:0000256" key="1">
    <source>
        <dbReference type="ARBA" id="ARBA00004906"/>
    </source>
</evidence>
<reference evidence="5" key="2">
    <citation type="journal article" date="2018" name="Nat. Commun.">
        <title>Extreme sensitivity to ultraviolet light in the fungal pathogen causing white-nose syndrome of bats.</title>
        <authorList>
            <person name="Palmer J.M."/>
            <person name="Drees K.P."/>
            <person name="Foster J.T."/>
            <person name="Lindner D.L."/>
        </authorList>
    </citation>
    <scope>NUCLEOTIDE SEQUENCE [LARGE SCALE GENOMIC DNA]</scope>
    <source>
        <strain evidence="5">UAMH 10579</strain>
    </source>
</reference>
<dbReference type="AlphaFoldDB" id="A0A1B8GRX7"/>
<protein>
    <recommendedName>
        <fullName evidence="3">F-box domain-containing protein</fullName>
    </recommendedName>
</protein>
<keyword evidence="2" id="KW-0833">Ubl conjugation pathway</keyword>
<dbReference type="GeneID" id="28837032"/>
<accession>A0A1B8GRX7</accession>
<dbReference type="PROSITE" id="PS50181">
    <property type="entry name" value="FBOX"/>
    <property type="match status" value="1"/>
</dbReference>
<evidence type="ECO:0000259" key="3">
    <source>
        <dbReference type="PROSITE" id="PS50181"/>
    </source>
</evidence>
<reference evidence="4 5" key="1">
    <citation type="submission" date="2016-03" db="EMBL/GenBank/DDBJ databases">
        <title>Comparative genomics of Pseudogymnoascus destructans, the fungus causing white-nose syndrome of bats.</title>
        <authorList>
            <person name="Palmer J.M."/>
            <person name="Drees K.P."/>
            <person name="Foster J.T."/>
            <person name="Lindner D.L."/>
        </authorList>
    </citation>
    <scope>NUCLEOTIDE SEQUENCE [LARGE SCALE GENOMIC DNA]</scope>
    <source>
        <strain evidence="4 5">UAMH 10579</strain>
    </source>
</reference>
<name>A0A1B8GRX7_9PEZI</name>
<evidence type="ECO:0000256" key="2">
    <source>
        <dbReference type="ARBA" id="ARBA00022786"/>
    </source>
</evidence>
<dbReference type="RefSeq" id="XP_018132337.1">
    <property type="nucleotide sequence ID" value="XM_018273131.2"/>
</dbReference>
<proteinExistence type="predicted"/>
<dbReference type="OrthoDB" id="722566at2759"/>
<feature type="domain" description="F-box" evidence="3">
    <location>
        <begin position="47"/>
        <end position="93"/>
    </location>
</feature>
<evidence type="ECO:0000313" key="5">
    <source>
        <dbReference type="Proteomes" id="UP000091956"/>
    </source>
</evidence>
<gene>
    <name evidence="4" type="ORF">VE01_03646</name>
</gene>
<dbReference type="PANTHER" id="PTHR10706:SF130">
    <property type="entry name" value="F-BOX ONLY PROTEIN 31"/>
    <property type="match status" value="1"/>
</dbReference>
<dbReference type="InterPro" id="IPR001810">
    <property type="entry name" value="F-box_dom"/>
</dbReference>
<evidence type="ECO:0000313" key="4">
    <source>
        <dbReference type="EMBL" id="OBT98604.1"/>
    </source>
</evidence>
<keyword evidence="5" id="KW-1185">Reference proteome</keyword>
<dbReference type="PANTHER" id="PTHR10706">
    <property type="entry name" value="F-BOX FAMILY PROTEIN"/>
    <property type="match status" value="1"/>
</dbReference>
<dbReference type="InterPro" id="IPR036047">
    <property type="entry name" value="F-box-like_dom_sf"/>
</dbReference>
<dbReference type="STRING" id="342668.A0A1B8GRX7"/>
<organism evidence="4 5">
    <name type="scientific">Pseudogymnoascus verrucosus</name>
    <dbReference type="NCBI Taxonomy" id="342668"/>
    <lineage>
        <taxon>Eukaryota</taxon>
        <taxon>Fungi</taxon>
        <taxon>Dikarya</taxon>
        <taxon>Ascomycota</taxon>
        <taxon>Pezizomycotina</taxon>
        <taxon>Leotiomycetes</taxon>
        <taxon>Thelebolales</taxon>
        <taxon>Thelebolaceae</taxon>
        <taxon>Pseudogymnoascus</taxon>
    </lineage>
</organism>
<dbReference type="Proteomes" id="UP000091956">
    <property type="component" value="Unassembled WGS sequence"/>
</dbReference>
<sequence length="505" mass="57527">MDVDSMGSSSGGVADPHESSAQIHFDQMSYISQEHDDDERSILSQSGSPLLNLPAELLDFVLSCLSPRDLDAVVYSCRHLYIRGTNDRLWQPLVQENIPGCILESSSPCSSYRGLYRAHDPHWFVPKMKIWFGDQHLFGRMMITYYNPYLGTIDGYRLVAERAPTIEYTWEHDPNVVIISFKPNVRLHTDIPLLRLEALSQNGNSSPIYSSTSHRYDFEIPMSLSNLTDTIAQSTFMLARPAEPHPNSSMWPPATIPASQRVVSLGDDILAGHRHVSALVQMMTFNQTFTGAQKPRNRDEINEQAFRIRHWMHTVAGHRGEPLQISTYATLDPALYTPTDTRPFRGIWVGDYSAHGCEFILLHQPDDDEPFDESTVVKRSDESDEQYLTRKKDAQIYRGRLEAIKLTGDPNIPRGEYTFMAEDIGDEGLVRIAKEDQFKGARIVKSKGQLANRNFMNPEYFESQLILISPDKIAHYWKSLGIICFHERVKLDDFIVPNPKLYMAD</sequence>
<dbReference type="GO" id="GO:0016567">
    <property type="term" value="P:protein ubiquitination"/>
    <property type="evidence" value="ECO:0007669"/>
    <property type="project" value="UniProtKB-UniPathway"/>
</dbReference>
<dbReference type="Pfam" id="PF12014">
    <property type="entry name" value="Cyclin_D1_bind"/>
    <property type="match status" value="1"/>
</dbReference>
<comment type="pathway">
    <text evidence="1">Protein modification; protein ubiquitination.</text>
</comment>
<dbReference type="UniPathway" id="UPA00143"/>